<organism evidence="1 2">
    <name type="scientific">Armillaria novae-zelandiae</name>
    <dbReference type="NCBI Taxonomy" id="153914"/>
    <lineage>
        <taxon>Eukaryota</taxon>
        <taxon>Fungi</taxon>
        <taxon>Dikarya</taxon>
        <taxon>Basidiomycota</taxon>
        <taxon>Agaricomycotina</taxon>
        <taxon>Agaricomycetes</taxon>
        <taxon>Agaricomycetidae</taxon>
        <taxon>Agaricales</taxon>
        <taxon>Marasmiineae</taxon>
        <taxon>Physalacriaceae</taxon>
        <taxon>Armillaria</taxon>
    </lineage>
</organism>
<accession>A0AA39KE10</accession>
<comment type="caution">
    <text evidence="1">The sequence shown here is derived from an EMBL/GenBank/DDBJ whole genome shotgun (WGS) entry which is preliminary data.</text>
</comment>
<proteinExistence type="predicted"/>
<evidence type="ECO:0000313" key="2">
    <source>
        <dbReference type="Proteomes" id="UP001175227"/>
    </source>
</evidence>
<dbReference type="AlphaFoldDB" id="A0AA39KE10"/>
<dbReference type="Proteomes" id="UP001175227">
    <property type="component" value="Unassembled WGS sequence"/>
</dbReference>
<evidence type="ECO:0000313" key="1">
    <source>
        <dbReference type="EMBL" id="KAK0459426.1"/>
    </source>
</evidence>
<name>A0AA39KE10_9AGAR</name>
<keyword evidence="2" id="KW-1185">Reference proteome</keyword>
<protein>
    <submittedName>
        <fullName evidence="1">Uncharacterized protein</fullName>
    </submittedName>
</protein>
<reference evidence="1" key="1">
    <citation type="submission" date="2023-06" db="EMBL/GenBank/DDBJ databases">
        <authorList>
            <consortium name="Lawrence Berkeley National Laboratory"/>
            <person name="Ahrendt S."/>
            <person name="Sahu N."/>
            <person name="Indic B."/>
            <person name="Wong-Bajracharya J."/>
            <person name="Merenyi Z."/>
            <person name="Ke H.-M."/>
            <person name="Monk M."/>
            <person name="Kocsube S."/>
            <person name="Drula E."/>
            <person name="Lipzen A."/>
            <person name="Balint B."/>
            <person name="Henrissat B."/>
            <person name="Andreopoulos B."/>
            <person name="Martin F.M."/>
            <person name="Harder C.B."/>
            <person name="Rigling D."/>
            <person name="Ford K.L."/>
            <person name="Foster G.D."/>
            <person name="Pangilinan J."/>
            <person name="Papanicolaou A."/>
            <person name="Barry K."/>
            <person name="LaButti K."/>
            <person name="Viragh M."/>
            <person name="Koriabine M."/>
            <person name="Yan M."/>
            <person name="Riley R."/>
            <person name="Champramary S."/>
            <person name="Plett K.L."/>
            <person name="Tsai I.J."/>
            <person name="Slot J."/>
            <person name="Sipos G."/>
            <person name="Plett J."/>
            <person name="Nagy L.G."/>
            <person name="Grigoriev I.V."/>
        </authorList>
    </citation>
    <scope>NUCLEOTIDE SEQUENCE</scope>
    <source>
        <strain evidence="1">ICMP 16352</strain>
    </source>
</reference>
<gene>
    <name evidence="1" type="ORF">IW261DRAFT_1540501</name>
</gene>
<sequence>MTHRQTKTRFWYLIHAPRVFLESLVLLSFLKSRCSLAQRRVPDIRPVHAFYIARCNLLAITISEPFIPGTIEVFYTQCTCGQH</sequence>
<dbReference type="EMBL" id="JAUEPR010000249">
    <property type="protein sequence ID" value="KAK0459426.1"/>
    <property type="molecule type" value="Genomic_DNA"/>
</dbReference>